<dbReference type="OrthoDB" id="9889071at2"/>
<evidence type="ECO:0000313" key="2">
    <source>
        <dbReference type="Proteomes" id="UP000261905"/>
    </source>
</evidence>
<reference evidence="1 2" key="1">
    <citation type="submission" date="2018-08" db="EMBL/GenBank/DDBJ databases">
        <title>Paenibacillus sp. M4BSY-1, whole genome shotgun sequence.</title>
        <authorList>
            <person name="Tuo L."/>
        </authorList>
    </citation>
    <scope>NUCLEOTIDE SEQUENCE [LARGE SCALE GENOMIC DNA]</scope>
    <source>
        <strain evidence="1 2">M4BSY-1</strain>
    </source>
</reference>
<protein>
    <recommendedName>
        <fullName evidence="3">DUF4359 domain-containing protein</fullName>
    </recommendedName>
</protein>
<dbReference type="EMBL" id="QUBQ01000002">
    <property type="protein sequence ID" value="REK74544.1"/>
    <property type="molecule type" value="Genomic_DNA"/>
</dbReference>
<proteinExistence type="predicted"/>
<gene>
    <name evidence="1" type="ORF">DX130_12640</name>
</gene>
<evidence type="ECO:0008006" key="3">
    <source>
        <dbReference type="Google" id="ProtNLM"/>
    </source>
</evidence>
<dbReference type="AlphaFoldDB" id="A0A371PF20"/>
<accession>A0A371PF20</accession>
<dbReference type="RefSeq" id="WP_116046010.1">
    <property type="nucleotide sequence ID" value="NZ_QUBQ01000002.1"/>
</dbReference>
<name>A0A371PF20_9BACL</name>
<comment type="caution">
    <text evidence="1">The sequence shown here is derived from an EMBL/GenBank/DDBJ whole genome shotgun (WGS) entry which is preliminary data.</text>
</comment>
<sequence>MKKRWLPILLIVFVILAFTVPTTEDYNEALKNKIKKETGNHILVNVGVSLLGDVMNTLIDTSTSCQKYVVIRACETKITNSDRFKSIGLLNYYIFY</sequence>
<organism evidence="1 2">
    <name type="scientific">Paenibacillus paeoniae</name>
    <dbReference type="NCBI Taxonomy" id="2292705"/>
    <lineage>
        <taxon>Bacteria</taxon>
        <taxon>Bacillati</taxon>
        <taxon>Bacillota</taxon>
        <taxon>Bacilli</taxon>
        <taxon>Bacillales</taxon>
        <taxon>Paenibacillaceae</taxon>
        <taxon>Paenibacillus</taxon>
    </lineage>
</organism>
<keyword evidence="2" id="KW-1185">Reference proteome</keyword>
<evidence type="ECO:0000313" key="1">
    <source>
        <dbReference type="EMBL" id="REK74544.1"/>
    </source>
</evidence>
<dbReference type="Proteomes" id="UP000261905">
    <property type="component" value="Unassembled WGS sequence"/>
</dbReference>